<dbReference type="AlphaFoldDB" id="A0A519BH29"/>
<dbReference type="Proteomes" id="UP000316562">
    <property type="component" value="Unassembled WGS sequence"/>
</dbReference>
<evidence type="ECO:0000313" key="1">
    <source>
        <dbReference type="EMBL" id="RZD16564.1"/>
    </source>
</evidence>
<name>A0A519BH29_ACIG2</name>
<sequence length="139" mass="15897">MEKENIKYITGFGALNITGADWHILDNIRTGNWPISGVDYADTTGLFGNARLVSSGDFSKSLGSNIKNIKCASPARAIADMLYHNIFVLKRYPDHVIFNDYLLEDEDVAEFMKYFKIMLTHAQTDEKDVLLRWQNEFVK</sequence>
<accession>A0A519BH29</accession>
<evidence type="ECO:0000313" key="2">
    <source>
        <dbReference type="Proteomes" id="UP000316562"/>
    </source>
</evidence>
<reference evidence="1 2" key="1">
    <citation type="journal article" date="2019" name="ISME J.">
        <title>Insights into ecological role of a new deltaproteobacterial order Candidatus Acidulodesulfobacterales by metagenomics and metatranscriptomics.</title>
        <authorList>
            <person name="Tan S."/>
            <person name="Liu J."/>
            <person name="Fang Y."/>
            <person name="Hedlund B.P."/>
            <person name="Lian Z.H."/>
            <person name="Huang L.Y."/>
            <person name="Li J.T."/>
            <person name="Huang L.N."/>
            <person name="Li W.J."/>
            <person name="Jiang H.C."/>
            <person name="Dong H.L."/>
            <person name="Shu W.S."/>
        </authorList>
    </citation>
    <scope>NUCLEOTIDE SEQUENCE [LARGE SCALE GENOMIC DNA]</scope>
    <source>
        <strain evidence="1">AP2</strain>
    </source>
</reference>
<dbReference type="EMBL" id="SGBC01000002">
    <property type="protein sequence ID" value="RZD16564.1"/>
    <property type="molecule type" value="Genomic_DNA"/>
</dbReference>
<gene>
    <name evidence="1" type="ORF">EVJ46_06035</name>
</gene>
<organism evidence="1 2">
    <name type="scientific">Acididesulfobacter guangdongensis</name>
    <dbReference type="NCBI Taxonomy" id="2597225"/>
    <lineage>
        <taxon>Bacteria</taxon>
        <taxon>Deltaproteobacteria</taxon>
        <taxon>Candidatus Acidulodesulfobacterales</taxon>
        <taxon>Candidatus Acididesulfobacter</taxon>
    </lineage>
</organism>
<proteinExistence type="predicted"/>
<comment type="caution">
    <text evidence="1">The sequence shown here is derived from an EMBL/GenBank/DDBJ whole genome shotgun (WGS) entry which is preliminary data.</text>
</comment>
<protein>
    <submittedName>
        <fullName evidence="1">Uncharacterized protein</fullName>
    </submittedName>
</protein>